<feature type="domain" description="M23ase beta-sheet core" evidence="5">
    <location>
        <begin position="340"/>
        <end position="434"/>
    </location>
</feature>
<dbReference type="CDD" id="cd12797">
    <property type="entry name" value="M23_peptidase"/>
    <property type="match status" value="1"/>
</dbReference>
<evidence type="ECO:0000256" key="2">
    <source>
        <dbReference type="SAM" id="Coils"/>
    </source>
</evidence>
<comment type="caution">
    <text evidence="7">The sequence shown here is derived from an EMBL/GenBank/DDBJ whole genome shotgun (WGS) entry which is preliminary data.</text>
</comment>
<feature type="compositionally biased region" description="Basic and acidic residues" evidence="3">
    <location>
        <begin position="220"/>
        <end position="240"/>
    </location>
</feature>
<dbReference type="Gene3D" id="2.70.70.10">
    <property type="entry name" value="Glucose Permease (Domain IIA)"/>
    <property type="match status" value="1"/>
</dbReference>
<keyword evidence="1 4" id="KW-0732">Signal</keyword>
<dbReference type="InterPro" id="IPR016047">
    <property type="entry name" value="M23ase_b-sheet_dom"/>
</dbReference>
<keyword evidence="2" id="KW-0175">Coiled coil</keyword>
<dbReference type="Proteomes" id="UP001597273">
    <property type="component" value="Unassembled WGS sequence"/>
</dbReference>
<feature type="chain" id="PRO_5046047485" evidence="4">
    <location>
        <begin position="28"/>
        <end position="448"/>
    </location>
</feature>
<feature type="signal peptide" evidence="4">
    <location>
        <begin position="1"/>
        <end position="27"/>
    </location>
</feature>
<protein>
    <submittedName>
        <fullName evidence="7">Murein hydrolase activator EnvC family protein</fullName>
    </submittedName>
</protein>
<dbReference type="GO" id="GO:0016787">
    <property type="term" value="F:hydrolase activity"/>
    <property type="evidence" value="ECO:0007669"/>
    <property type="project" value="UniProtKB-KW"/>
</dbReference>
<dbReference type="PANTHER" id="PTHR21666:SF270">
    <property type="entry name" value="MUREIN HYDROLASE ACTIVATOR ENVC"/>
    <property type="match status" value="1"/>
</dbReference>
<gene>
    <name evidence="7" type="ORF">ACFSDB_00200</name>
</gene>
<dbReference type="EMBL" id="JBHUFW010000002">
    <property type="protein sequence ID" value="MFD1861321.1"/>
    <property type="molecule type" value="Genomic_DNA"/>
</dbReference>
<evidence type="ECO:0000313" key="8">
    <source>
        <dbReference type="Proteomes" id="UP001597273"/>
    </source>
</evidence>
<feature type="coiled-coil region" evidence="2">
    <location>
        <begin position="65"/>
        <end position="120"/>
    </location>
</feature>
<reference evidence="8" key="1">
    <citation type="journal article" date="2019" name="Int. J. Syst. Evol. Microbiol.">
        <title>The Global Catalogue of Microorganisms (GCM) 10K type strain sequencing project: providing services to taxonomists for standard genome sequencing and annotation.</title>
        <authorList>
            <consortium name="The Broad Institute Genomics Platform"/>
            <consortium name="The Broad Institute Genome Sequencing Center for Infectious Disease"/>
            <person name="Wu L."/>
            <person name="Ma J."/>
        </authorList>
    </citation>
    <scope>NUCLEOTIDE SEQUENCE [LARGE SCALE GENOMIC DNA]</scope>
    <source>
        <strain evidence="8">CGMCC 1.15475</strain>
    </source>
</reference>
<dbReference type="Pfam" id="PF24568">
    <property type="entry name" value="CC_PcsB"/>
    <property type="match status" value="1"/>
</dbReference>
<evidence type="ECO:0000259" key="5">
    <source>
        <dbReference type="Pfam" id="PF01551"/>
    </source>
</evidence>
<feature type="domain" description="Peptidoglycan hydrolase PcsB coiled-coil" evidence="6">
    <location>
        <begin position="107"/>
        <end position="180"/>
    </location>
</feature>
<evidence type="ECO:0000313" key="7">
    <source>
        <dbReference type="EMBL" id="MFD1861321.1"/>
    </source>
</evidence>
<dbReference type="RefSeq" id="WP_204891650.1">
    <property type="nucleotide sequence ID" value="NZ_JBHUFW010000002.1"/>
</dbReference>
<dbReference type="InterPro" id="IPR011055">
    <property type="entry name" value="Dup_hybrid_motif"/>
</dbReference>
<evidence type="ECO:0000256" key="3">
    <source>
        <dbReference type="SAM" id="MobiDB-lite"/>
    </source>
</evidence>
<dbReference type="InterPro" id="IPR057309">
    <property type="entry name" value="PcsB_CC"/>
</dbReference>
<dbReference type="SUPFAM" id="SSF51261">
    <property type="entry name" value="Duplicated hybrid motif"/>
    <property type="match status" value="1"/>
</dbReference>
<dbReference type="Gene3D" id="6.10.250.3150">
    <property type="match status" value="1"/>
</dbReference>
<dbReference type="Pfam" id="PF01551">
    <property type="entry name" value="Peptidase_M23"/>
    <property type="match status" value="1"/>
</dbReference>
<keyword evidence="8" id="KW-1185">Reference proteome</keyword>
<dbReference type="InterPro" id="IPR050570">
    <property type="entry name" value="Cell_wall_metabolism_enzyme"/>
</dbReference>
<name>A0ABW4QCM5_9BACL</name>
<keyword evidence="7" id="KW-0378">Hydrolase</keyword>
<accession>A0ABW4QCM5</accession>
<proteinExistence type="predicted"/>
<organism evidence="7 8">
    <name type="scientific">Planococcus chinensis</name>
    <dbReference type="NCBI Taxonomy" id="272917"/>
    <lineage>
        <taxon>Bacteria</taxon>
        <taxon>Bacillati</taxon>
        <taxon>Bacillota</taxon>
        <taxon>Bacilli</taxon>
        <taxon>Bacillales</taxon>
        <taxon>Caryophanaceae</taxon>
        <taxon>Planococcus</taxon>
    </lineage>
</organism>
<dbReference type="PANTHER" id="PTHR21666">
    <property type="entry name" value="PEPTIDASE-RELATED"/>
    <property type="match status" value="1"/>
</dbReference>
<feature type="region of interest" description="Disordered" evidence="3">
    <location>
        <begin position="220"/>
        <end position="241"/>
    </location>
</feature>
<sequence>MNLLSKWTAAATAAVLALSIFMPSVSADTLGDLKGKQQEAQQKQSELNSGIQQKASEISKNETKLESIMSKIMELDGKIQETQEKIADVQAQIEVTKAEIEALQASIAELQRKIDERTALLQERARAIQLSGGSVDYIDVLLGANSFVDFIDRFSAVNTLIEADREIMREQAEDKKLLAEQKAQVETKLAEQEQRKAELVNLKADLDGKKKKQAQLEKELKAEQDRLSKEKSALEKEHQKQMNISSNLEAKIAKEQARLAKLAREAELKRQREAAAARKAAAAKAAKAAASAAASSAPAVTYASAPAAAPAAGSANFIRPAAGRYTSGFGGRDIGAGHESHLGQDIANVPGTPVSASAGGYVSYAGSMGGYGNVIIINHSINGRAYATAYAHLNSIGVSVGQQVSQGQYIGGMGNTGRSTGPHLHFEIHIGSWNGARSNAVNPAPYLQ</sequence>
<evidence type="ECO:0000256" key="1">
    <source>
        <dbReference type="ARBA" id="ARBA00022729"/>
    </source>
</evidence>
<evidence type="ECO:0000259" key="6">
    <source>
        <dbReference type="Pfam" id="PF24568"/>
    </source>
</evidence>
<evidence type="ECO:0000256" key="4">
    <source>
        <dbReference type="SAM" id="SignalP"/>
    </source>
</evidence>